<protein>
    <recommendedName>
        <fullName evidence="6">RNA polymerase sigma factor</fullName>
    </recommendedName>
</protein>
<keyword evidence="2 6" id="KW-0805">Transcription regulation</keyword>
<evidence type="ECO:0000256" key="1">
    <source>
        <dbReference type="ARBA" id="ARBA00010641"/>
    </source>
</evidence>
<dbReference type="InterPro" id="IPR014284">
    <property type="entry name" value="RNA_pol_sigma-70_dom"/>
</dbReference>
<dbReference type="EMBL" id="JBEPML010000011">
    <property type="protein sequence ID" value="MET3793033.1"/>
    <property type="molecule type" value="Genomic_DNA"/>
</dbReference>
<name>A0ABV2N1V8_9HYPH</name>
<dbReference type="Proteomes" id="UP001549076">
    <property type="component" value="Unassembled WGS sequence"/>
</dbReference>
<keyword evidence="5 6" id="KW-0804">Transcription</keyword>
<dbReference type="InterPro" id="IPR036388">
    <property type="entry name" value="WH-like_DNA-bd_sf"/>
</dbReference>
<evidence type="ECO:0000256" key="2">
    <source>
        <dbReference type="ARBA" id="ARBA00023015"/>
    </source>
</evidence>
<evidence type="ECO:0000256" key="6">
    <source>
        <dbReference type="RuleBase" id="RU000716"/>
    </source>
</evidence>
<dbReference type="RefSeq" id="WP_354196582.1">
    <property type="nucleotide sequence ID" value="NZ_JBEPML010000011.1"/>
</dbReference>
<dbReference type="PROSITE" id="PS01063">
    <property type="entry name" value="SIGMA70_ECF"/>
    <property type="match status" value="1"/>
</dbReference>
<gene>
    <name evidence="9" type="ORF">ABID37_003256</name>
</gene>
<dbReference type="InterPro" id="IPR013324">
    <property type="entry name" value="RNA_pol_sigma_r3/r4-like"/>
</dbReference>
<comment type="similarity">
    <text evidence="1 6">Belongs to the sigma-70 factor family. ECF subfamily.</text>
</comment>
<dbReference type="InterPro" id="IPR000838">
    <property type="entry name" value="RNA_pol_sigma70_ECF_CS"/>
</dbReference>
<sequence length="229" mass="25572">MPASPALSRLQPQPEADLVRRAARRDADAIRQIIKRHNQRLYRLARAVVGSNADAEDVLQEAYLRAFTSLDSFRGDSSLATWLSRITLNEAFARLRSQKRLKRAAPADVATGQSQIIPFPTAISGDDPERTMAQRQLLHLVEQATDDLPHAFRIVFVARVIEGLSVEETATLLGLRPATVRTRLHRARKLVKDRLEAQVGPILVDAFPFAGTRCERLTEAVLARLDLLK</sequence>
<comment type="caution">
    <text evidence="9">The sequence shown here is derived from an EMBL/GenBank/DDBJ whole genome shotgun (WGS) entry which is preliminary data.</text>
</comment>
<keyword evidence="3 6" id="KW-0731">Sigma factor</keyword>
<evidence type="ECO:0000313" key="10">
    <source>
        <dbReference type="Proteomes" id="UP001549076"/>
    </source>
</evidence>
<dbReference type="PANTHER" id="PTHR43133">
    <property type="entry name" value="RNA POLYMERASE ECF-TYPE SIGMA FACTO"/>
    <property type="match status" value="1"/>
</dbReference>
<dbReference type="NCBIfam" id="TIGR02937">
    <property type="entry name" value="sigma70-ECF"/>
    <property type="match status" value="1"/>
</dbReference>
<dbReference type="Gene3D" id="1.10.10.10">
    <property type="entry name" value="Winged helix-like DNA-binding domain superfamily/Winged helix DNA-binding domain"/>
    <property type="match status" value="1"/>
</dbReference>
<dbReference type="Pfam" id="PF08281">
    <property type="entry name" value="Sigma70_r4_2"/>
    <property type="match status" value="1"/>
</dbReference>
<evidence type="ECO:0000256" key="5">
    <source>
        <dbReference type="ARBA" id="ARBA00023163"/>
    </source>
</evidence>
<evidence type="ECO:0000259" key="8">
    <source>
        <dbReference type="Pfam" id="PF08281"/>
    </source>
</evidence>
<dbReference type="Pfam" id="PF04542">
    <property type="entry name" value="Sigma70_r2"/>
    <property type="match status" value="1"/>
</dbReference>
<reference evidence="9 10" key="1">
    <citation type="submission" date="2024-06" db="EMBL/GenBank/DDBJ databases">
        <title>Genomic Encyclopedia of Type Strains, Phase IV (KMG-IV): sequencing the most valuable type-strain genomes for metagenomic binning, comparative biology and taxonomic classification.</title>
        <authorList>
            <person name="Goeker M."/>
        </authorList>
    </citation>
    <scope>NUCLEOTIDE SEQUENCE [LARGE SCALE GENOMIC DNA]</scope>
    <source>
        <strain evidence="9 10">DSM 27865</strain>
    </source>
</reference>
<accession>A0ABV2N1V8</accession>
<proteinExistence type="inferred from homology"/>
<dbReference type="InterPro" id="IPR039425">
    <property type="entry name" value="RNA_pol_sigma-70-like"/>
</dbReference>
<dbReference type="InterPro" id="IPR013325">
    <property type="entry name" value="RNA_pol_sigma_r2"/>
</dbReference>
<feature type="domain" description="RNA polymerase sigma factor 70 region 4 type 2" evidence="8">
    <location>
        <begin position="141"/>
        <end position="189"/>
    </location>
</feature>
<organism evidence="9 10">
    <name type="scientific">Aquamicrobium terrae</name>
    <dbReference type="NCBI Taxonomy" id="1324945"/>
    <lineage>
        <taxon>Bacteria</taxon>
        <taxon>Pseudomonadati</taxon>
        <taxon>Pseudomonadota</taxon>
        <taxon>Alphaproteobacteria</taxon>
        <taxon>Hyphomicrobiales</taxon>
        <taxon>Phyllobacteriaceae</taxon>
        <taxon>Aquamicrobium</taxon>
    </lineage>
</organism>
<dbReference type="SUPFAM" id="SSF88946">
    <property type="entry name" value="Sigma2 domain of RNA polymerase sigma factors"/>
    <property type="match status" value="1"/>
</dbReference>
<dbReference type="Gene3D" id="1.10.1740.10">
    <property type="match status" value="1"/>
</dbReference>
<dbReference type="PANTHER" id="PTHR43133:SF51">
    <property type="entry name" value="RNA POLYMERASE SIGMA FACTOR"/>
    <property type="match status" value="1"/>
</dbReference>
<evidence type="ECO:0000256" key="4">
    <source>
        <dbReference type="ARBA" id="ARBA00023125"/>
    </source>
</evidence>
<keyword evidence="10" id="KW-1185">Reference proteome</keyword>
<feature type="domain" description="RNA polymerase sigma-70 region 2" evidence="7">
    <location>
        <begin position="34"/>
        <end position="100"/>
    </location>
</feature>
<dbReference type="SUPFAM" id="SSF88659">
    <property type="entry name" value="Sigma3 and sigma4 domains of RNA polymerase sigma factors"/>
    <property type="match status" value="1"/>
</dbReference>
<keyword evidence="4 6" id="KW-0238">DNA-binding</keyword>
<dbReference type="InterPro" id="IPR007627">
    <property type="entry name" value="RNA_pol_sigma70_r2"/>
</dbReference>
<evidence type="ECO:0000256" key="3">
    <source>
        <dbReference type="ARBA" id="ARBA00023082"/>
    </source>
</evidence>
<dbReference type="NCBIfam" id="NF008888">
    <property type="entry name" value="PRK11922.1"/>
    <property type="match status" value="1"/>
</dbReference>
<dbReference type="InterPro" id="IPR013249">
    <property type="entry name" value="RNA_pol_sigma70_r4_t2"/>
</dbReference>
<evidence type="ECO:0000313" key="9">
    <source>
        <dbReference type="EMBL" id="MET3793033.1"/>
    </source>
</evidence>
<dbReference type="CDD" id="cd06171">
    <property type="entry name" value="Sigma70_r4"/>
    <property type="match status" value="1"/>
</dbReference>
<evidence type="ECO:0000259" key="7">
    <source>
        <dbReference type="Pfam" id="PF04542"/>
    </source>
</evidence>